<feature type="domain" description="Cyanovirin-N" evidence="1">
    <location>
        <begin position="2"/>
        <end position="105"/>
    </location>
</feature>
<proteinExistence type="predicted"/>
<organism evidence="2 3">
    <name type="scientific">Tolypocladium ophioglossoides (strain CBS 100239)</name>
    <name type="common">Snaketongue truffleclub</name>
    <name type="synonym">Elaphocordyceps ophioglossoides</name>
    <dbReference type="NCBI Taxonomy" id="1163406"/>
    <lineage>
        <taxon>Eukaryota</taxon>
        <taxon>Fungi</taxon>
        <taxon>Dikarya</taxon>
        <taxon>Ascomycota</taxon>
        <taxon>Pezizomycotina</taxon>
        <taxon>Sordariomycetes</taxon>
        <taxon>Hypocreomycetidae</taxon>
        <taxon>Hypocreales</taxon>
        <taxon>Ophiocordycipitaceae</taxon>
        <taxon>Tolypocladium</taxon>
    </lineage>
</organism>
<dbReference type="SMART" id="SM01111">
    <property type="entry name" value="CVNH"/>
    <property type="match status" value="1"/>
</dbReference>
<dbReference type="PANTHER" id="PTHR42076">
    <property type="entry name" value="CYANOVIRIN-N HOMOLOG"/>
    <property type="match status" value="1"/>
</dbReference>
<dbReference type="InterPro" id="IPR036673">
    <property type="entry name" value="Cyanovirin-N_sf"/>
</dbReference>
<comment type="caution">
    <text evidence="2">The sequence shown here is derived from an EMBL/GenBank/DDBJ whole genome shotgun (WGS) entry which is preliminary data.</text>
</comment>
<dbReference type="Pfam" id="PF08881">
    <property type="entry name" value="CVNH"/>
    <property type="match status" value="1"/>
</dbReference>
<protein>
    <submittedName>
        <fullName evidence="2">Cyanovirin-N</fullName>
    </submittedName>
</protein>
<name>A0A0L0MZF8_TOLOC</name>
<dbReference type="STRING" id="1163406.A0A0L0MZF8"/>
<dbReference type="InterPro" id="IPR011058">
    <property type="entry name" value="Cyanovirin-N"/>
</dbReference>
<dbReference type="Proteomes" id="UP000036947">
    <property type="component" value="Unassembled WGS sequence"/>
</dbReference>
<dbReference type="SUPFAM" id="SSF51322">
    <property type="entry name" value="Cyanovirin-N"/>
    <property type="match status" value="1"/>
</dbReference>
<sequence>MSFHLSAEDIRIEDNHILKARLATVSGDWRDAEFDLDEVLGNQNGMIHWDGRDFSQSAHDVTFSIEGGAEVPVLRVSLRSNNGDEYSRDVNLSERIRNEDGRFIYGGTDSESKLREWLCPDPCEGIEINPNDEWWMVLDDSDLFDVGDHLERVYDVLPELAVYSANRT</sequence>
<reference evidence="2 3" key="1">
    <citation type="journal article" date="2015" name="BMC Genomics">
        <title>The genome of the truffle-parasite Tolypocladium ophioglossoides and the evolution of antifungal peptaibiotics.</title>
        <authorList>
            <person name="Quandt C.A."/>
            <person name="Bushley K.E."/>
            <person name="Spatafora J.W."/>
        </authorList>
    </citation>
    <scope>NUCLEOTIDE SEQUENCE [LARGE SCALE GENOMIC DNA]</scope>
    <source>
        <strain evidence="2 3">CBS 100239</strain>
    </source>
</reference>
<dbReference type="Gene3D" id="2.30.60.10">
    <property type="entry name" value="Cyanovirin-N"/>
    <property type="match status" value="1"/>
</dbReference>
<dbReference type="AlphaFoldDB" id="A0A0L0MZF8"/>
<dbReference type="OrthoDB" id="2441380at2759"/>
<evidence type="ECO:0000259" key="1">
    <source>
        <dbReference type="SMART" id="SM01111"/>
    </source>
</evidence>
<dbReference type="PANTHER" id="PTHR42076:SF1">
    <property type="entry name" value="CYANOVIRIN-N DOMAIN-CONTAINING PROTEIN"/>
    <property type="match status" value="1"/>
</dbReference>
<evidence type="ECO:0000313" key="2">
    <source>
        <dbReference type="EMBL" id="KND87212.1"/>
    </source>
</evidence>
<dbReference type="EMBL" id="LFRF01000040">
    <property type="protein sequence ID" value="KND87212.1"/>
    <property type="molecule type" value="Genomic_DNA"/>
</dbReference>
<gene>
    <name evidence="2" type="ORF">TOPH_08156</name>
</gene>
<keyword evidence="3" id="KW-1185">Reference proteome</keyword>
<accession>A0A0L0MZF8</accession>
<evidence type="ECO:0000313" key="3">
    <source>
        <dbReference type="Proteomes" id="UP000036947"/>
    </source>
</evidence>